<organism evidence="1 2">
    <name type="scientific">Nostoc commune NIES-4072</name>
    <dbReference type="NCBI Taxonomy" id="2005467"/>
    <lineage>
        <taxon>Bacteria</taxon>
        <taxon>Bacillati</taxon>
        <taxon>Cyanobacteriota</taxon>
        <taxon>Cyanophyceae</taxon>
        <taxon>Nostocales</taxon>
        <taxon>Nostocaceae</taxon>
        <taxon>Nostoc</taxon>
    </lineage>
</organism>
<dbReference type="OrthoDB" id="511707at2"/>
<dbReference type="Gene3D" id="3.90.320.10">
    <property type="match status" value="1"/>
</dbReference>
<proteinExistence type="predicted"/>
<evidence type="ECO:0008006" key="3">
    <source>
        <dbReference type="Google" id="ProtNLM"/>
    </source>
</evidence>
<dbReference type="RefSeq" id="WP_109009948.1">
    <property type="nucleotide sequence ID" value="NZ_BDUD01000001.1"/>
</dbReference>
<evidence type="ECO:0000313" key="1">
    <source>
        <dbReference type="EMBL" id="GBG20199.1"/>
    </source>
</evidence>
<reference evidence="1 2" key="1">
    <citation type="submission" date="2017-06" db="EMBL/GenBank/DDBJ databases">
        <title>Genome sequencing of cyanobaciteial culture collection at National Institute for Environmental Studies (NIES).</title>
        <authorList>
            <person name="Hirose Y."/>
            <person name="Shimura Y."/>
            <person name="Fujisawa T."/>
            <person name="Nakamura Y."/>
            <person name="Kawachi M."/>
        </authorList>
    </citation>
    <scope>NUCLEOTIDE SEQUENCE [LARGE SCALE GENOMIC DNA]</scope>
    <source>
        <strain evidence="1 2">NIES-4072</strain>
    </source>
</reference>
<dbReference type="EMBL" id="BDUD01000001">
    <property type="protein sequence ID" value="GBG20199.1"/>
    <property type="molecule type" value="Genomic_DNA"/>
</dbReference>
<protein>
    <recommendedName>
        <fullName evidence="3">Restriction endonuclease subunit R</fullName>
    </recommendedName>
</protein>
<dbReference type="InterPro" id="IPR011604">
    <property type="entry name" value="PDDEXK-like_dom_sf"/>
</dbReference>
<evidence type="ECO:0000313" key="2">
    <source>
        <dbReference type="Proteomes" id="UP000245124"/>
    </source>
</evidence>
<name>A0A2R5FQ76_NOSCO</name>
<gene>
    <name evidence="1" type="ORF">NIES4072_38740</name>
</gene>
<comment type="caution">
    <text evidence="1">The sequence shown here is derived from an EMBL/GenBank/DDBJ whole genome shotgun (WGS) entry which is preliminary data.</text>
</comment>
<dbReference type="AlphaFoldDB" id="A0A2R5FQ76"/>
<sequence length="211" mass="23780">MVQTIQAKEITLLELENSFGLQLVEDDQFFREWQDNLPEITNTEKQQLDRVKSSYANLLKYPPLLENTVKMVVLSPLLDLADFYLSPFHVKSEKSVEVTADDEGVTVKGQIDVLILFEQLVVIVIESKQAAFSVEVGKAQLLAYMLALSNTDKPIYGLITNGGSFIFVKLVKQDTPKYALSRLFYIFNPGNELYTVLRVLKGLGKLATNDN</sequence>
<keyword evidence="2" id="KW-1185">Reference proteome</keyword>
<dbReference type="Proteomes" id="UP000245124">
    <property type="component" value="Unassembled WGS sequence"/>
</dbReference>
<accession>A0A2R5FQ76</accession>